<evidence type="ECO:0000256" key="3">
    <source>
        <dbReference type="ARBA" id="ARBA00022723"/>
    </source>
</evidence>
<dbReference type="Pfam" id="PF00107">
    <property type="entry name" value="ADH_zinc_N"/>
    <property type="match status" value="1"/>
</dbReference>
<feature type="domain" description="Enoyl reductase (ER)" evidence="8">
    <location>
        <begin position="3"/>
        <end position="303"/>
    </location>
</feature>
<dbReference type="PROSITE" id="PS00059">
    <property type="entry name" value="ADH_ZINC"/>
    <property type="match status" value="1"/>
</dbReference>
<keyword evidence="3 7" id="KW-0479">Metal-binding</keyword>
<dbReference type="InterPro" id="IPR002328">
    <property type="entry name" value="ADH_Zn_CS"/>
</dbReference>
<evidence type="ECO:0000256" key="6">
    <source>
        <dbReference type="ARBA" id="ARBA00023027"/>
    </source>
</evidence>
<dbReference type="Pfam" id="PF08240">
    <property type="entry name" value="ADH_N"/>
    <property type="match status" value="1"/>
</dbReference>
<name>A0A9P5LIS8_9HYPO</name>
<evidence type="ECO:0000259" key="8">
    <source>
        <dbReference type="SMART" id="SM00829"/>
    </source>
</evidence>
<evidence type="ECO:0000313" key="9">
    <source>
        <dbReference type="EMBL" id="KAF7552066.1"/>
    </source>
</evidence>
<dbReference type="InterPro" id="IPR036291">
    <property type="entry name" value="NAD(P)-bd_dom_sf"/>
</dbReference>
<dbReference type="InterPro" id="IPR011032">
    <property type="entry name" value="GroES-like_sf"/>
</dbReference>
<dbReference type="Gene3D" id="3.90.180.10">
    <property type="entry name" value="Medium-chain alcohol dehydrogenases, catalytic domain"/>
    <property type="match status" value="1"/>
</dbReference>
<dbReference type="InterPro" id="IPR013154">
    <property type="entry name" value="ADH-like_N"/>
</dbReference>
<keyword evidence="10" id="KW-1185">Reference proteome</keyword>
<comment type="caution">
    <text evidence="9">The sequence shown here is derived from an EMBL/GenBank/DDBJ whole genome shotgun (WGS) entry which is preliminary data.</text>
</comment>
<dbReference type="FunFam" id="3.40.50.720:FF:000039">
    <property type="entry name" value="Alcohol dehydrogenase AdhP"/>
    <property type="match status" value="1"/>
</dbReference>
<dbReference type="GO" id="GO:0008270">
    <property type="term" value="F:zinc ion binding"/>
    <property type="evidence" value="ECO:0007669"/>
    <property type="project" value="InterPro"/>
</dbReference>
<dbReference type="PANTHER" id="PTHR42940">
    <property type="entry name" value="ALCOHOL DEHYDROGENASE 1-RELATED"/>
    <property type="match status" value="1"/>
</dbReference>
<keyword evidence="4 7" id="KW-0862">Zinc</keyword>
<dbReference type="AlphaFoldDB" id="A0A9P5LIS8"/>
<organism evidence="9 10">
    <name type="scientific">Cylindrodendrum hubeiense</name>
    <dbReference type="NCBI Taxonomy" id="595255"/>
    <lineage>
        <taxon>Eukaryota</taxon>
        <taxon>Fungi</taxon>
        <taxon>Dikarya</taxon>
        <taxon>Ascomycota</taxon>
        <taxon>Pezizomycotina</taxon>
        <taxon>Sordariomycetes</taxon>
        <taxon>Hypocreomycetidae</taxon>
        <taxon>Hypocreales</taxon>
        <taxon>Nectriaceae</taxon>
        <taxon>Cylindrodendrum</taxon>
    </lineage>
</organism>
<dbReference type="GO" id="GO:0005737">
    <property type="term" value="C:cytoplasm"/>
    <property type="evidence" value="ECO:0007669"/>
    <property type="project" value="TreeGrafter"/>
</dbReference>
<gene>
    <name evidence="9" type="ORF">G7Z17_g4585</name>
</gene>
<protein>
    <recommendedName>
        <fullName evidence="8">Enoyl reductase (ER) domain-containing protein</fullName>
    </recommendedName>
</protein>
<dbReference type="PANTHER" id="PTHR42940:SF5">
    <property type="entry name" value="ALCOHOL DEHYDROGENASE 2"/>
    <property type="match status" value="1"/>
</dbReference>
<dbReference type="EMBL" id="JAANBB010000067">
    <property type="protein sequence ID" value="KAF7552066.1"/>
    <property type="molecule type" value="Genomic_DNA"/>
</dbReference>
<comment type="cofactor">
    <cofactor evidence="1 7">
        <name>Zn(2+)</name>
        <dbReference type="ChEBI" id="CHEBI:29105"/>
    </cofactor>
</comment>
<evidence type="ECO:0000256" key="2">
    <source>
        <dbReference type="ARBA" id="ARBA00008072"/>
    </source>
</evidence>
<reference evidence="9" key="1">
    <citation type="submission" date="2020-03" db="EMBL/GenBank/DDBJ databases">
        <title>Draft Genome Sequence of Cylindrodendrum hubeiense.</title>
        <authorList>
            <person name="Buettner E."/>
            <person name="Kellner H."/>
        </authorList>
    </citation>
    <scope>NUCLEOTIDE SEQUENCE</scope>
    <source>
        <strain evidence="9">IHI 201604</strain>
    </source>
</reference>
<proteinExistence type="inferred from homology"/>
<dbReference type="Gene3D" id="3.40.50.720">
    <property type="entry name" value="NAD(P)-binding Rossmann-like Domain"/>
    <property type="match status" value="1"/>
</dbReference>
<dbReference type="SMART" id="SM00829">
    <property type="entry name" value="PKS_ER"/>
    <property type="match status" value="1"/>
</dbReference>
<dbReference type="SUPFAM" id="SSF51735">
    <property type="entry name" value="NAD(P)-binding Rossmann-fold domains"/>
    <property type="match status" value="1"/>
</dbReference>
<dbReference type="Proteomes" id="UP000722485">
    <property type="component" value="Unassembled WGS sequence"/>
</dbReference>
<dbReference type="SUPFAM" id="SSF50129">
    <property type="entry name" value="GroES-like"/>
    <property type="match status" value="1"/>
</dbReference>
<evidence type="ECO:0000256" key="1">
    <source>
        <dbReference type="ARBA" id="ARBA00001947"/>
    </source>
</evidence>
<evidence type="ECO:0000256" key="4">
    <source>
        <dbReference type="ARBA" id="ARBA00022833"/>
    </source>
</evidence>
<evidence type="ECO:0000313" key="10">
    <source>
        <dbReference type="Proteomes" id="UP000722485"/>
    </source>
</evidence>
<dbReference type="InterPro" id="IPR013149">
    <property type="entry name" value="ADH-like_C"/>
</dbReference>
<evidence type="ECO:0000256" key="7">
    <source>
        <dbReference type="RuleBase" id="RU361277"/>
    </source>
</evidence>
<keyword evidence="5" id="KW-0560">Oxidoreductase</keyword>
<sequence length="307" mass="31694">MKNSWNLPVLVPDTQVGGHEGVGTIVQMGDGSDMYGFGMGDRVGVKWLRETCGTCAYCLAGDDGLCAKQSASGLFQPGTFQQYVTAPARYLTPIPAKLSSEVAAPMLCAGMTSYAALRKSNAKPGNWMVVLGAGGGVGHLVTQLAAKAFGQRVIGIDQASKEKLVKESGAEVFLDVATQSGDVLAEVTRHSEGLGAHTVIVCAASNAAYSQGVGFLRPGGTLIGVGMPGGDPTPIATAMPSLIVQKQLKIVGSILGNRQDAIDVLELAARGVVTVHYEIRGLGSLTQTFEDLESGALTGRAVLDLCG</sequence>
<dbReference type="GO" id="GO:0004022">
    <property type="term" value="F:alcohol dehydrogenase (NAD+) activity"/>
    <property type="evidence" value="ECO:0007669"/>
    <property type="project" value="TreeGrafter"/>
</dbReference>
<dbReference type="OrthoDB" id="1879366at2759"/>
<evidence type="ECO:0000256" key="5">
    <source>
        <dbReference type="ARBA" id="ARBA00023002"/>
    </source>
</evidence>
<accession>A0A9P5LIS8</accession>
<dbReference type="InterPro" id="IPR020843">
    <property type="entry name" value="ER"/>
</dbReference>
<comment type="similarity">
    <text evidence="2 7">Belongs to the zinc-containing alcohol dehydrogenase family.</text>
</comment>
<keyword evidence="6" id="KW-0520">NAD</keyword>